<dbReference type="SMART" id="SM00065">
    <property type="entry name" value="GAF"/>
    <property type="match status" value="1"/>
</dbReference>
<evidence type="ECO:0000313" key="11">
    <source>
        <dbReference type="Proteomes" id="UP001056855"/>
    </source>
</evidence>
<dbReference type="PANTHER" id="PTHR43304:SF1">
    <property type="entry name" value="PAC DOMAIN-CONTAINING PROTEIN"/>
    <property type="match status" value="1"/>
</dbReference>
<evidence type="ECO:0000259" key="9">
    <source>
        <dbReference type="PROSITE" id="PS50113"/>
    </source>
</evidence>
<feature type="coiled-coil region" evidence="6">
    <location>
        <begin position="529"/>
        <end position="556"/>
    </location>
</feature>
<organism evidence="10 11">
    <name type="scientific">Natronosalvus rutilus</name>
    <dbReference type="NCBI Taxonomy" id="2953753"/>
    <lineage>
        <taxon>Archaea</taxon>
        <taxon>Methanobacteriati</taxon>
        <taxon>Methanobacteriota</taxon>
        <taxon>Stenosarchaea group</taxon>
        <taxon>Halobacteria</taxon>
        <taxon>Halobacteriales</taxon>
        <taxon>Natrialbaceae</taxon>
        <taxon>Natronosalvus</taxon>
    </lineage>
</organism>
<dbReference type="KEGG" id="sawl:NGM29_07380"/>
<evidence type="ECO:0000256" key="2">
    <source>
        <dbReference type="ARBA" id="ARBA00012438"/>
    </source>
</evidence>
<evidence type="ECO:0000259" key="8">
    <source>
        <dbReference type="PROSITE" id="PS50112"/>
    </source>
</evidence>
<dbReference type="Proteomes" id="UP001056855">
    <property type="component" value="Chromosome"/>
</dbReference>
<dbReference type="EC" id="2.7.13.3" evidence="2"/>
<dbReference type="InterPro" id="IPR029016">
    <property type="entry name" value="GAF-like_dom_sf"/>
</dbReference>
<dbReference type="GO" id="GO:0000155">
    <property type="term" value="F:phosphorelay sensor kinase activity"/>
    <property type="evidence" value="ECO:0007669"/>
    <property type="project" value="InterPro"/>
</dbReference>
<dbReference type="InterPro" id="IPR003018">
    <property type="entry name" value="GAF"/>
</dbReference>
<dbReference type="InterPro" id="IPR052162">
    <property type="entry name" value="Sensor_kinase/Photoreceptor"/>
</dbReference>
<keyword evidence="5" id="KW-0418">Kinase</keyword>
<dbReference type="PRINTS" id="PR00344">
    <property type="entry name" value="BCTRLSENSOR"/>
</dbReference>
<dbReference type="Gene3D" id="3.30.450.20">
    <property type="entry name" value="PAS domain"/>
    <property type="match status" value="5"/>
</dbReference>
<dbReference type="InterPro" id="IPR005467">
    <property type="entry name" value="His_kinase_dom"/>
</dbReference>
<dbReference type="InterPro" id="IPR035965">
    <property type="entry name" value="PAS-like_dom_sf"/>
</dbReference>
<feature type="domain" description="PAS" evidence="8">
    <location>
        <begin position="21"/>
        <end position="91"/>
    </location>
</feature>
<protein>
    <recommendedName>
        <fullName evidence="2">histidine kinase</fullName>
        <ecNumber evidence="2">2.7.13.3</ecNumber>
    </recommendedName>
</protein>
<keyword evidence="3" id="KW-0597">Phosphoprotein</keyword>
<reference evidence="10" key="1">
    <citation type="submission" date="2022-06" db="EMBL/GenBank/DDBJ databases">
        <title>Diverse halophilic archaea isolated from saline environments.</title>
        <authorList>
            <person name="Cui H.-L."/>
        </authorList>
    </citation>
    <scope>NUCLEOTIDE SEQUENCE</scope>
    <source>
        <strain evidence="10">WLHS1</strain>
    </source>
</reference>
<dbReference type="InterPro" id="IPR000700">
    <property type="entry name" value="PAS-assoc_C"/>
</dbReference>
<dbReference type="InterPro" id="IPR003594">
    <property type="entry name" value="HATPase_dom"/>
</dbReference>
<feature type="domain" description="Histidine kinase" evidence="7">
    <location>
        <begin position="849"/>
        <end position="1062"/>
    </location>
</feature>
<dbReference type="FunFam" id="3.30.565.10:FF:000006">
    <property type="entry name" value="Sensor histidine kinase WalK"/>
    <property type="match status" value="1"/>
</dbReference>
<dbReference type="CDD" id="cd00130">
    <property type="entry name" value="PAS"/>
    <property type="match status" value="4"/>
</dbReference>
<dbReference type="Pfam" id="PF00989">
    <property type="entry name" value="PAS"/>
    <property type="match status" value="1"/>
</dbReference>
<dbReference type="InterPro" id="IPR013767">
    <property type="entry name" value="PAS_fold"/>
</dbReference>
<feature type="domain" description="PAS" evidence="8">
    <location>
        <begin position="283"/>
        <end position="356"/>
    </location>
</feature>
<keyword evidence="4" id="KW-0808">Transferase</keyword>
<dbReference type="InterPro" id="IPR013656">
    <property type="entry name" value="PAS_4"/>
</dbReference>
<dbReference type="PROSITE" id="PS50109">
    <property type="entry name" value="HIS_KIN"/>
    <property type="match status" value="1"/>
</dbReference>
<dbReference type="Pfam" id="PF02518">
    <property type="entry name" value="HATPase_c"/>
    <property type="match status" value="1"/>
</dbReference>
<dbReference type="SUPFAM" id="SSF47384">
    <property type="entry name" value="Homodimeric domain of signal transducing histidine kinase"/>
    <property type="match status" value="1"/>
</dbReference>
<dbReference type="SMART" id="SM00387">
    <property type="entry name" value="HATPase_c"/>
    <property type="match status" value="1"/>
</dbReference>
<evidence type="ECO:0000256" key="5">
    <source>
        <dbReference type="ARBA" id="ARBA00022777"/>
    </source>
</evidence>
<dbReference type="SMART" id="SM00091">
    <property type="entry name" value="PAS"/>
    <property type="match status" value="5"/>
</dbReference>
<evidence type="ECO:0000313" key="10">
    <source>
        <dbReference type="EMBL" id="UTF55065.1"/>
    </source>
</evidence>
<feature type="domain" description="PAC" evidence="9">
    <location>
        <begin position="96"/>
        <end position="147"/>
    </location>
</feature>
<feature type="domain" description="PAS" evidence="8">
    <location>
        <begin position="151"/>
        <end position="196"/>
    </location>
</feature>
<dbReference type="RefSeq" id="WP_254159814.1">
    <property type="nucleotide sequence ID" value="NZ_CP100355.1"/>
</dbReference>
<feature type="domain" description="PAS" evidence="8">
    <location>
        <begin position="546"/>
        <end position="590"/>
    </location>
</feature>
<dbReference type="Gene3D" id="3.30.565.10">
    <property type="entry name" value="Histidine kinase-like ATPase, C-terminal domain"/>
    <property type="match status" value="1"/>
</dbReference>
<name>A0A9E7NBW9_9EURY</name>
<dbReference type="PROSITE" id="PS50113">
    <property type="entry name" value="PAC"/>
    <property type="match status" value="3"/>
</dbReference>
<feature type="domain" description="PAC" evidence="9">
    <location>
        <begin position="489"/>
        <end position="541"/>
    </location>
</feature>
<comment type="catalytic activity">
    <reaction evidence="1">
        <text>ATP + protein L-histidine = ADP + protein N-phospho-L-histidine.</text>
        <dbReference type="EC" id="2.7.13.3"/>
    </reaction>
</comment>
<evidence type="ECO:0000256" key="3">
    <source>
        <dbReference type="ARBA" id="ARBA00022553"/>
    </source>
</evidence>
<dbReference type="SMART" id="SM00086">
    <property type="entry name" value="PAC"/>
    <property type="match status" value="3"/>
</dbReference>
<dbReference type="Gene3D" id="1.10.287.130">
    <property type="match status" value="1"/>
</dbReference>
<proteinExistence type="predicted"/>
<dbReference type="SUPFAM" id="SSF55874">
    <property type="entry name" value="ATPase domain of HSP90 chaperone/DNA topoisomerase II/histidine kinase"/>
    <property type="match status" value="1"/>
</dbReference>
<dbReference type="Pfam" id="PF00512">
    <property type="entry name" value="HisKA"/>
    <property type="match status" value="1"/>
</dbReference>
<evidence type="ECO:0000256" key="1">
    <source>
        <dbReference type="ARBA" id="ARBA00000085"/>
    </source>
</evidence>
<dbReference type="SUPFAM" id="SSF55785">
    <property type="entry name" value="PYP-like sensor domain (PAS domain)"/>
    <property type="match status" value="5"/>
</dbReference>
<dbReference type="PANTHER" id="PTHR43304">
    <property type="entry name" value="PHYTOCHROME-LIKE PROTEIN CPH1"/>
    <property type="match status" value="1"/>
</dbReference>
<evidence type="ECO:0000256" key="6">
    <source>
        <dbReference type="SAM" id="Coils"/>
    </source>
</evidence>
<dbReference type="GeneID" id="73289856"/>
<dbReference type="InterPro" id="IPR003661">
    <property type="entry name" value="HisK_dim/P_dom"/>
</dbReference>
<dbReference type="InterPro" id="IPR036097">
    <property type="entry name" value="HisK_dim/P_sf"/>
</dbReference>
<dbReference type="SUPFAM" id="SSF55781">
    <property type="entry name" value="GAF domain-like"/>
    <property type="match status" value="1"/>
</dbReference>
<dbReference type="InterPro" id="IPR000014">
    <property type="entry name" value="PAS"/>
</dbReference>
<dbReference type="CDD" id="cd00082">
    <property type="entry name" value="HisKA"/>
    <property type="match status" value="1"/>
</dbReference>
<accession>A0A9E7NBW9</accession>
<dbReference type="PROSITE" id="PS50112">
    <property type="entry name" value="PAS"/>
    <property type="match status" value="4"/>
</dbReference>
<dbReference type="InterPro" id="IPR004358">
    <property type="entry name" value="Sig_transdc_His_kin-like_C"/>
</dbReference>
<dbReference type="AlphaFoldDB" id="A0A9E7NBW9"/>
<dbReference type="Pfam" id="PF01590">
    <property type="entry name" value="GAF"/>
    <property type="match status" value="1"/>
</dbReference>
<gene>
    <name evidence="10" type="ORF">NGM29_07380</name>
</gene>
<dbReference type="Pfam" id="PF08448">
    <property type="entry name" value="PAS_4"/>
    <property type="match status" value="2"/>
</dbReference>
<evidence type="ECO:0000256" key="4">
    <source>
        <dbReference type="ARBA" id="ARBA00022679"/>
    </source>
</evidence>
<dbReference type="NCBIfam" id="TIGR00229">
    <property type="entry name" value="sensory_box"/>
    <property type="match status" value="4"/>
</dbReference>
<evidence type="ECO:0000259" key="7">
    <source>
        <dbReference type="PROSITE" id="PS50109"/>
    </source>
</evidence>
<dbReference type="Gene3D" id="3.30.450.40">
    <property type="match status" value="1"/>
</dbReference>
<dbReference type="InterPro" id="IPR036890">
    <property type="entry name" value="HATPase_C_sf"/>
</dbReference>
<keyword evidence="11" id="KW-1185">Reference proteome</keyword>
<feature type="domain" description="PAC" evidence="9">
    <location>
        <begin position="358"/>
        <end position="410"/>
    </location>
</feature>
<sequence length="1077" mass="120102">MSDRSIGTRTTFWEGVSDDVARDRYRTLVDTVDDGLYQLDADGCFEAVNEAIVETTGFARDELVGEHISVLLEDEDVARGRREIRRQLEEGTADVSTMEFSIRTAEGGAVPCDVRMTVLIEDGEFAGTIGVARDVSERERHRERAESARETYRSITSVLDDAEIGVIVLDDEFTVAWADETIEEYFGLSRAALVGRDKRTVVDDVSQRVADSETFAERVLATYEDNDAVERFECRVTESGERTGRWLEHWSKPIETGQYAGGRVELYSDITEQKRSEGALLESEAEFASLVDAVEEYAIFRLDPEGRVASWNEGASKIKGYDREEIVGEHFSRFYTADDRAERVPERNLATALKRGSVEDEGWRVRCDGTTFWANVTITAVFDGDGTHRGFLKVTRDMTDRREHEQQLQHERDLITRVLETSPVGIMVANPDGTTVRANDRLAEIFDRSVETMEAYSAGQRDMYDATGEYIPLEDRPISRVFETGEAVTDTEIWIEDADGQPRWLSINAAPVTRDDGSVRHVVAAVTDITQLKVQAERIERQRDDLRTELDDLFERIDDAFFAVDTDWHVIYANEAFADLVDVSGPELLGAPIWDALPELEATACSDAAREAKRTGTTVEREVFYEPAGAWLQVTIYPSESGQSVYLTDITERVRSRNRLQRRAVQQEVIAGLGQFAIETNDIDELMHEATQQVADALEADYCKVLDLDSVADELRLRQGVGWQAGIMGTATVSATDNSQAGYTLVAEEPVVVDDLESETRFQGPDLLTDHDVSSSISTIVGSANDPWGILGVHDTSHRSFTDEDVNFVQSVANILAETIERTEYRAELEGTIDRLEDSNERLEQFAYAASHDLQEPLRMVSSYLQLIERRYGDDLDEDGEEFLEFAVDGADRMREMIDGLLQYSRIDTQGAPLEPVDAGEALEEALANLEVRVVETDAMITADPMPWVRADGSQLRQVFQNLLANALTYAGDAPPRVHVSAERDESDWTISVRDEGIGIEPRETDRIFDVFNRAHSREEDTGTGIGLAICQRVLERHGGKIWVDSEPGEGATFSFTLPAAADVGVGGGDGDGDVDE</sequence>
<keyword evidence="6" id="KW-0175">Coiled coil</keyword>
<dbReference type="GO" id="GO:0006355">
    <property type="term" value="P:regulation of DNA-templated transcription"/>
    <property type="evidence" value="ECO:0007669"/>
    <property type="project" value="InterPro"/>
</dbReference>
<dbReference type="EMBL" id="CP100355">
    <property type="protein sequence ID" value="UTF55065.1"/>
    <property type="molecule type" value="Genomic_DNA"/>
</dbReference>
<dbReference type="InterPro" id="IPR001610">
    <property type="entry name" value="PAC"/>
</dbReference>
<dbReference type="SMART" id="SM00388">
    <property type="entry name" value="HisKA"/>
    <property type="match status" value="1"/>
</dbReference>
<dbReference type="Pfam" id="PF13426">
    <property type="entry name" value="PAS_9"/>
    <property type="match status" value="1"/>
</dbReference>